<keyword evidence="3" id="KW-1185">Reference proteome</keyword>
<dbReference type="PANTHER" id="PTHR18964:SF149">
    <property type="entry name" value="BIFUNCTIONAL UDP-N-ACETYLGLUCOSAMINE 2-EPIMERASE_N-ACETYLMANNOSAMINE KINASE"/>
    <property type="match status" value="1"/>
</dbReference>
<protein>
    <submittedName>
        <fullName evidence="2">ROK family protein</fullName>
    </submittedName>
</protein>
<reference evidence="2" key="1">
    <citation type="journal article" date="2023" name="Int. J. Syst. Evol. Microbiol.">
        <title>Streptomyces meridianus sp. nov. isolated from brackish water of the Tagus estuary in Alcochete, Portugal.</title>
        <authorList>
            <person name="Santos J.D.N."/>
            <person name="Klimek D."/>
            <person name="Calusinska M."/>
            <person name="Lobo Da Cunha A."/>
            <person name="Catita J."/>
            <person name="Goncalves H."/>
            <person name="Gonzalez I."/>
            <person name="Reyes F."/>
            <person name="Lage O.M."/>
        </authorList>
    </citation>
    <scope>NUCLEOTIDE SEQUENCE</scope>
    <source>
        <strain evidence="2">MTZ3.1</strain>
    </source>
</reference>
<organism evidence="2 3">
    <name type="scientific">Streptomyces meridianus</name>
    <dbReference type="NCBI Taxonomy" id="2938945"/>
    <lineage>
        <taxon>Bacteria</taxon>
        <taxon>Bacillati</taxon>
        <taxon>Actinomycetota</taxon>
        <taxon>Actinomycetes</taxon>
        <taxon>Kitasatosporales</taxon>
        <taxon>Streptomycetaceae</taxon>
        <taxon>Streptomyces</taxon>
    </lineage>
</organism>
<dbReference type="PANTHER" id="PTHR18964">
    <property type="entry name" value="ROK (REPRESSOR, ORF, KINASE) FAMILY"/>
    <property type="match status" value="1"/>
</dbReference>
<dbReference type="EMBL" id="JAMQGM010000039">
    <property type="protein sequence ID" value="MCM2579282.1"/>
    <property type="molecule type" value="Genomic_DNA"/>
</dbReference>
<dbReference type="PROSITE" id="PS01125">
    <property type="entry name" value="ROK"/>
    <property type="match status" value="1"/>
</dbReference>
<dbReference type="InterPro" id="IPR036388">
    <property type="entry name" value="WH-like_DNA-bd_sf"/>
</dbReference>
<dbReference type="InterPro" id="IPR049874">
    <property type="entry name" value="ROK_cs"/>
</dbReference>
<dbReference type="SUPFAM" id="SSF46785">
    <property type="entry name" value="Winged helix' DNA-binding domain"/>
    <property type="match status" value="1"/>
</dbReference>
<evidence type="ECO:0000313" key="2">
    <source>
        <dbReference type="EMBL" id="MCM2579282.1"/>
    </source>
</evidence>
<dbReference type="InterPro" id="IPR043129">
    <property type="entry name" value="ATPase_NBD"/>
</dbReference>
<comment type="similarity">
    <text evidence="1">Belongs to the ROK (NagC/XylR) family.</text>
</comment>
<proteinExistence type="inferred from homology"/>
<comment type="caution">
    <text evidence="2">The sequence shown here is derived from an EMBL/GenBank/DDBJ whole genome shotgun (WGS) entry which is preliminary data.</text>
</comment>
<dbReference type="Gene3D" id="1.10.10.10">
    <property type="entry name" value="Winged helix-like DNA-binding domain superfamily/Winged helix DNA-binding domain"/>
    <property type="match status" value="1"/>
</dbReference>
<evidence type="ECO:0000256" key="1">
    <source>
        <dbReference type="ARBA" id="ARBA00006479"/>
    </source>
</evidence>
<name>A0ABT0X9S1_9ACTN</name>
<sequence length="399" mass="40571">MGSAGGQARIPTADLIGGHTRAEIFASVLTGGPVSRTGLARRLGLAHSSVTRMLPPLLEGGYLRESESVSLGRGRPQRMLRVNPDKHTVVGVKIGPDRVAGVVTDMAAKVLARAEQPLEDCSPGPALSAAAALTGRLLDAAPDGAADRVLGLGVGVSGHVEPTVGTCRYSAMLGWRSVDVAGPLKAATGMPVVVNNDVNTLVVAERWFGQGRDVDDFAVVTVGPGIGCGLLLSGSLYTGATGMAGELGHLPIDPRGSLCGCGRRGCLEALASDGAVLDRIRIAGPFDCATITEAAALARDGSGAAGEAARAAFADAGTALGRGLAGLCNLLALQKIIIAGEGAAAYDLFGPAMTATLEEHAFSDAARDCLVRVHPVHDDMWARGAACLVVREAVRAPIS</sequence>
<dbReference type="InterPro" id="IPR036390">
    <property type="entry name" value="WH_DNA-bd_sf"/>
</dbReference>
<dbReference type="InterPro" id="IPR000600">
    <property type="entry name" value="ROK"/>
</dbReference>
<dbReference type="SUPFAM" id="SSF53067">
    <property type="entry name" value="Actin-like ATPase domain"/>
    <property type="match status" value="1"/>
</dbReference>
<gene>
    <name evidence="2" type="ORF">M1E25_18335</name>
</gene>
<accession>A0ABT0X9S1</accession>
<evidence type="ECO:0000313" key="3">
    <source>
        <dbReference type="Proteomes" id="UP001167160"/>
    </source>
</evidence>
<dbReference type="Proteomes" id="UP001167160">
    <property type="component" value="Unassembled WGS sequence"/>
</dbReference>
<dbReference type="RefSeq" id="WP_251416916.1">
    <property type="nucleotide sequence ID" value="NZ_JAMQGM010000039.1"/>
</dbReference>
<dbReference type="CDD" id="cd24073">
    <property type="entry name" value="ASKHA_ATPase_ROK_CYANR"/>
    <property type="match status" value="1"/>
</dbReference>
<dbReference type="Gene3D" id="3.30.420.40">
    <property type="match status" value="2"/>
</dbReference>
<dbReference type="Pfam" id="PF00480">
    <property type="entry name" value="ROK"/>
    <property type="match status" value="1"/>
</dbReference>